<evidence type="ECO:0000256" key="7">
    <source>
        <dbReference type="SAM" id="Phobius"/>
    </source>
</evidence>
<dbReference type="RefSeq" id="XP_024084806.1">
    <property type="nucleotide sequence ID" value="XM_024229038.1"/>
</dbReference>
<feature type="transmembrane region" description="Helical" evidence="7">
    <location>
        <begin position="154"/>
        <end position="172"/>
    </location>
</feature>
<feature type="domain" description="Concentrative nucleoside transporter C-terminal" evidence="9">
    <location>
        <begin position="374"/>
        <end position="580"/>
    </location>
</feature>
<evidence type="ECO:0000256" key="3">
    <source>
        <dbReference type="ARBA" id="ARBA00022475"/>
    </source>
</evidence>
<dbReference type="PANTHER" id="PTHR10590">
    <property type="entry name" value="SODIUM/NUCLEOSIDE COTRANSPORTER"/>
    <property type="match status" value="1"/>
</dbReference>
<proteinExistence type="inferred from homology"/>
<accession>A0A8I6SQ12</accession>
<protein>
    <recommendedName>
        <fullName evidence="13">Sodium/nucleoside cotransporter</fullName>
    </recommendedName>
</protein>
<dbReference type="EnsemblMetazoa" id="XM_024229038.1">
    <property type="protein sequence ID" value="XP_024084806.1"/>
    <property type="gene ID" value="LOC106674309"/>
</dbReference>
<reference evidence="11" key="1">
    <citation type="submission" date="2022-01" db="UniProtKB">
        <authorList>
            <consortium name="EnsemblMetazoa"/>
        </authorList>
    </citation>
    <scope>IDENTIFICATION</scope>
</reference>
<keyword evidence="6 7" id="KW-0472">Membrane</keyword>
<evidence type="ECO:0000259" key="10">
    <source>
        <dbReference type="Pfam" id="PF07670"/>
    </source>
</evidence>
<feature type="transmembrane region" description="Helical" evidence="7">
    <location>
        <begin position="303"/>
        <end position="324"/>
    </location>
</feature>
<evidence type="ECO:0008006" key="13">
    <source>
        <dbReference type="Google" id="ProtNLM"/>
    </source>
</evidence>
<feature type="transmembrane region" description="Helical" evidence="7">
    <location>
        <begin position="345"/>
        <end position="367"/>
    </location>
</feature>
<dbReference type="InterPro" id="IPR008276">
    <property type="entry name" value="C_nuclsd_transpt"/>
</dbReference>
<name>A0A8I6SQ12_CIMLE</name>
<dbReference type="EnsemblMetazoa" id="XM_024229039.1">
    <property type="protein sequence ID" value="XP_024084807.1"/>
    <property type="gene ID" value="LOC106674309"/>
</dbReference>
<dbReference type="RefSeq" id="XP_024084807.1">
    <property type="nucleotide sequence ID" value="XM_024229039.1"/>
</dbReference>
<feature type="transmembrane region" description="Helical" evidence="7">
    <location>
        <begin position="184"/>
        <end position="200"/>
    </location>
</feature>
<comment type="similarity">
    <text evidence="2">Belongs to the concentrative nucleoside transporter (CNT) (TC 2.A.41) family.</text>
</comment>
<evidence type="ECO:0000259" key="8">
    <source>
        <dbReference type="Pfam" id="PF01773"/>
    </source>
</evidence>
<evidence type="ECO:0000256" key="1">
    <source>
        <dbReference type="ARBA" id="ARBA00004651"/>
    </source>
</evidence>
<keyword evidence="3" id="KW-1003">Cell membrane</keyword>
<evidence type="ECO:0000256" key="6">
    <source>
        <dbReference type="ARBA" id="ARBA00023136"/>
    </source>
</evidence>
<feature type="transmembrane region" description="Helical" evidence="7">
    <location>
        <begin position="111"/>
        <end position="130"/>
    </location>
</feature>
<keyword evidence="4 7" id="KW-0812">Transmembrane</keyword>
<dbReference type="KEGG" id="clec:106674309"/>
<keyword evidence="5 7" id="KW-1133">Transmembrane helix</keyword>
<evidence type="ECO:0000313" key="12">
    <source>
        <dbReference type="Proteomes" id="UP000494040"/>
    </source>
</evidence>
<dbReference type="InterPro" id="IPR002668">
    <property type="entry name" value="CNT_N_dom"/>
</dbReference>
<evidence type="ECO:0000256" key="5">
    <source>
        <dbReference type="ARBA" id="ARBA00022989"/>
    </source>
</evidence>
<dbReference type="GO" id="GO:0005886">
    <property type="term" value="C:plasma membrane"/>
    <property type="evidence" value="ECO:0007669"/>
    <property type="project" value="UniProtKB-SubCell"/>
</dbReference>
<dbReference type="Pfam" id="PF01773">
    <property type="entry name" value="Nucleos_tra2_N"/>
    <property type="match status" value="1"/>
</dbReference>
<sequence>MKNNETILVQKIPDHPMSSTSTQDLLVDPNLISSISNNELKPDAFIEPCGGILGYYSGLFRRKAKNFLSNFKNVVLRLGQVFFFLIIIIYIGFVIKTFVDTGFYIDWCTGYGMAFMLIGLLIISIVYNTLNKYKYFNMFHFNCDNGFGLLFKKYGRCTTAAVFLLLFFGFVIYDTVVTDELNRIMSLLGIVAFLLCGLVFSKHPEYIRWDTILVGLSLQMFLGLISIPIKFGREIFSCIGDRVVHFLSYAYTGAAFVFGDFLVNKQHVFAFQALSVLYFLSMIVQVLYYLGWMQIICLKIGKSIQFVLGTTVIESVNAVATVFLGMSEAPLLYNVYIKYLTNSEIHAVMTGCFATVAGTMLAAYTSLGIDPKNVITASIMAAPGALTYAKLYYPETVKSSTSKNILLVQSDDVSVMDAACKGTFMATTIVSSIIASVIASVSFINLLDGIILWLGYLVGIENLTLDYILGIIFIPLAWAMGVKHEECELVASLIGIKTIANEFIAYVKLSELKSAGKLSARSEAIATFALCGFANPGALATMIAFLSSLAPSKRESIINVSFRAFVTGCITSFSSACIAGLLTPENGF</sequence>
<organism evidence="11 12">
    <name type="scientific">Cimex lectularius</name>
    <name type="common">Bed bug</name>
    <name type="synonym">Acanthia lectularia</name>
    <dbReference type="NCBI Taxonomy" id="79782"/>
    <lineage>
        <taxon>Eukaryota</taxon>
        <taxon>Metazoa</taxon>
        <taxon>Ecdysozoa</taxon>
        <taxon>Arthropoda</taxon>
        <taxon>Hexapoda</taxon>
        <taxon>Insecta</taxon>
        <taxon>Pterygota</taxon>
        <taxon>Neoptera</taxon>
        <taxon>Paraneoptera</taxon>
        <taxon>Hemiptera</taxon>
        <taxon>Heteroptera</taxon>
        <taxon>Panheteroptera</taxon>
        <taxon>Cimicomorpha</taxon>
        <taxon>Cimicidae</taxon>
        <taxon>Cimex</taxon>
    </lineage>
</organism>
<feature type="domain" description="Concentrative nucleoside transporter N-terminal" evidence="8">
    <location>
        <begin position="188"/>
        <end position="260"/>
    </location>
</feature>
<feature type="transmembrane region" description="Helical" evidence="7">
    <location>
        <begin position="450"/>
        <end position="477"/>
    </location>
</feature>
<feature type="transmembrane region" description="Helical" evidence="7">
    <location>
        <begin position="270"/>
        <end position="291"/>
    </location>
</feature>
<dbReference type="Proteomes" id="UP000494040">
    <property type="component" value="Unassembled WGS sequence"/>
</dbReference>
<dbReference type="GeneID" id="106674309"/>
<dbReference type="GO" id="GO:0005415">
    <property type="term" value="F:nucleoside:sodium symporter activity"/>
    <property type="evidence" value="ECO:0007669"/>
    <property type="project" value="TreeGrafter"/>
</dbReference>
<keyword evidence="12" id="KW-1185">Reference proteome</keyword>
<feature type="domain" description="Nucleoside transporter/FeoB GTPase Gate" evidence="10">
    <location>
        <begin position="271"/>
        <end position="367"/>
    </location>
</feature>
<feature type="transmembrane region" description="Helical" evidence="7">
    <location>
        <begin position="424"/>
        <end position="444"/>
    </location>
</feature>
<evidence type="ECO:0000259" key="9">
    <source>
        <dbReference type="Pfam" id="PF07662"/>
    </source>
</evidence>
<evidence type="ECO:0000256" key="2">
    <source>
        <dbReference type="ARBA" id="ARBA00009033"/>
    </source>
</evidence>
<evidence type="ECO:0000313" key="11">
    <source>
        <dbReference type="EnsemblMetazoa" id="XP_024084806.1"/>
    </source>
</evidence>
<dbReference type="Pfam" id="PF07662">
    <property type="entry name" value="Nucleos_tra2_C"/>
    <property type="match status" value="1"/>
</dbReference>
<feature type="transmembrane region" description="Helical" evidence="7">
    <location>
        <begin position="74"/>
        <end position="99"/>
    </location>
</feature>
<feature type="transmembrane region" description="Helical" evidence="7">
    <location>
        <begin position="562"/>
        <end position="582"/>
    </location>
</feature>
<feature type="transmembrane region" description="Helical" evidence="7">
    <location>
        <begin position="527"/>
        <end position="550"/>
    </location>
</feature>
<dbReference type="OrthoDB" id="6075923at2759"/>
<dbReference type="InterPro" id="IPR011642">
    <property type="entry name" value="Gate_dom"/>
</dbReference>
<dbReference type="OMA" id="DKMYELF"/>
<dbReference type="PANTHER" id="PTHR10590:SF4">
    <property type="entry name" value="SOLUTE CARRIER FAMILY 28 MEMBER 3"/>
    <property type="match status" value="1"/>
</dbReference>
<comment type="subcellular location">
    <subcellularLocation>
        <location evidence="1">Cell membrane</location>
        <topology evidence="1">Multi-pass membrane protein</topology>
    </subcellularLocation>
</comment>
<evidence type="ECO:0000256" key="4">
    <source>
        <dbReference type="ARBA" id="ARBA00022692"/>
    </source>
</evidence>
<feature type="transmembrane region" description="Helical" evidence="7">
    <location>
        <begin position="373"/>
        <end position="393"/>
    </location>
</feature>
<feature type="transmembrane region" description="Helical" evidence="7">
    <location>
        <begin position="212"/>
        <end position="231"/>
    </location>
</feature>
<dbReference type="InterPro" id="IPR011657">
    <property type="entry name" value="CNT_C_dom"/>
</dbReference>
<dbReference type="Pfam" id="PF07670">
    <property type="entry name" value="Gate"/>
    <property type="match status" value="1"/>
</dbReference>
<dbReference type="AlphaFoldDB" id="A0A8I6SQ12"/>